<evidence type="ECO:0000313" key="2">
    <source>
        <dbReference type="WBParaSite" id="SMTH1_17100.1"/>
    </source>
</evidence>
<evidence type="ECO:0000313" key="1">
    <source>
        <dbReference type="Proteomes" id="UP000050791"/>
    </source>
</evidence>
<accession>A0AA85AX99</accession>
<name>A0AA85AX99_9TREM</name>
<dbReference type="AlphaFoldDB" id="A0AA85AX99"/>
<dbReference type="WBParaSite" id="SMTH1_17100.1">
    <property type="protein sequence ID" value="SMTH1_17100.1"/>
    <property type="gene ID" value="SMTH1_17100"/>
</dbReference>
<dbReference type="Proteomes" id="UP000050791">
    <property type="component" value="Unassembled WGS sequence"/>
</dbReference>
<proteinExistence type="predicted"/>
<reference evidence="2" key="1">
    <citation type="submission" date="2023-11" db="UniProtKB">
        <authorList>
            <consortium name="WormBaseParasite"/>
        </authorList>
    </citation>
    <scope>IDENTIFICATION</scope>
</reference>
<protein>
    <submittedName>
        <fullName evidence="2">Uncharacterized protein</fullName>
    </submittedName>
</protein>
<organism evidence="1 2">
    <name type="scientific">Schistosoma mattheei</name>
    <dbReference type="NCBI Taxonomy" id="31246"/>
    <lineage>
        <taxon>Eukaryota</taxon>
        <taxon>Metazoa</taxon>
        <taxon>Spiralia</taxon>
        <taxon>Lophotrochozoa</taxon>
        <taxon>Platyhelminthes</taxon>
        <taxon>Trematoda</taxon>
        <taxon>Digenea</taxon>
        <taxon>Strigeidida</taxon>
        <taxon>Schistosomatoidea</taxon>
        <taxon>Schistosomatidae</taxon>
        <taxon>Schistosoma</taxon>
    </lineage>
</organism>
<sequence length="893" mass="98678">MTNLQNESILSLIEKLTRRWIPMVEQHVAKLPVRTHISSYGAKRLLELPNIVSPVSTPITPSSKSNVSNAPQPFSVFSSIPTFPCLELPGESGLLQSSAVNLSSMANSHHSQNESSQQIGGYINNIPLYLHVAEIMPHVERIRCSSGAFASPARRMGFRASNGRLFFYDLPCPSTPPIMDLAVMQIDALNGAKCHELLNAISINESTNLEHLTGKEFCPSAYISWRQSGPLQLFQMINSVLLGQPETAKRNLSLFVSRRMEVGPSGLYLTQFGSSVSAANVSIASACPLPSANPVNNRRLTALARPPPVGPSFPSTSVDENPPNHVSSSTSFCEEACKKYSWSLSFVESHLTPQNIDKNQLSSQGILESLKARIRIPSPPPGPLPNLMTVQPTSLVNQSTVVGSAAMASEAIGRPAGLDAGCRCVCNTVLGILEKSNCTLLFNSNYKQKYKFDDLLQSMKLEHQQEVKMKTKSSSSDRIQSLMNSSVLKNSPTGYRNLICLFYEYISKLSNQNEITNHDLFKIFLDLSSRIPQAPNIRDPVFSNLGTFGNDDDDLDNQKITLESLKNQLEFPRGKLLQNWAKNQMLDSESYWLLRRSLAHNLGTYGLIERLFHLTPLHPGCLVIDPRSGHTEAHHVCFGLPGDNSSSEQSHLLSSEKGFNQSYFISCFNQSMLIQKLEKSGKKQSSNIQLSSKISTDSSTIDDLSDKWLSHYRPVPFRLTPHLAGLVCLPGAPAKVGPFAASFTTTAQALMNAPYDHSLTSLYRTLLRRDYILWHRGRQSSIYAYQLLMSEQDETIQQSSSASLETCQSSSSFSDENESSTLNYCHSSSPTLVPDLTNEQLITLINCTIESMNGKLKVASDYSGTEPKSWKLIDEATKPSNLIHMDPNLLPWL</sequence>